<comment type="caution">
    <text evidence="4">The sequence shown here is derived from an EMBL/GenBank/DDBJ whole genome shotgun (WGS) entry which is preliminary data.</text>
</comment>
<keyword evidence="5" id="KW-1185">Reference proteome</keyword>
<dbReference type="EMBL" id="PGTB01000242">
    <property type="protein sequence ID" value="PJE34088.1"/>
    <property type="molecule type" value="Genomic_DNA"/>
</dbReference>
<dbReference type="SMART" id="SM00028">
    <property type="entry name" value="TPR"/>
    <property type="match status" value="3"/>
</dbReference>
<dbReference type="PROSITE" id="PS50005">
    <property type="entry name" value="TPR"/>
    <property type="match status" value="1"/>
</dbReference>
<accession>A0A2M8IU97</accession>
<dbReference type="AlphaFoldDB" id="A0A2M8IU97"/>
<feature type="repeat" description="TPR" evidence="3">
    <location>
        <begin position="88"/>
        <end position="121"/>
    </location>
</feature>
<protein>
    <submittedName>
        <fullName evidence="4">Uncharacterized protein</fullName>
    </submittedName>
</protein>
<proteinExistence type="predicted"/>
<sequence>MAGPGAADCPDAPDHSASIAGLLGEVQAARTEAEAREIANRMWGFWTDAPDELAQEMLDRGMTRRSSYDFLGALKDLDRLVAYCPEYAEGYNQRAFVHFLRQDFTPALRDLDRAIALSPNHVAALSGRALTLMGLGRIDEARSALDHALELNPWLPERRLAGPGGPLAPLGKDI</sequence>
<dbReference type="PANTHER" id="PTHR44858">
    <property type="entry name" value="TETRATRICOPEPTIDE REPEAT PROTEIN 6"/>
    <property type="match status" value="1"/>
</dbReference>
<name>A0A2M8IU97_9RHOB</name>
<evidence type="ECO:0000313" key="5">
    <source>
        <dbReference type="Proteomes" id="UP000231553"/>
    </source>
</evidence>
<dbReference type="InterPro" id="IPR019734">
    <property type="entry name" value="TPR_rpt"/>
</dbReference>
<dbReference type="Proteomes" id="UP000231553">
    <property type="component" value="Unassembled WGS sequence"/>
</dbReference>
<evidence type="ECO:0000256" key="2">
    <source>
        <dbReference type="ARBA" id="ARBA00022803"/>
    </source>
</evidence>
<gene>
    <name evidence="4" type="ORF">CVM52_24095</name>
</gene>
<dbReference type="Pfam" id="PF14559">
    <property type="entry name" value="TPR_19"/>
    <property type="match status" value="1"/>
</dbReference>
<keyword evidence="2 3" id="KW-0802">TPR repeat</keyword>
<reference evidence="4 5" key="1">
    <citation type="journal article" date="2018" name="Int. J. Syst. Evol. Microbiol.">
        <title>Pseudooceanicola lipolyticus sp. nov., a marine alphaproteobacterium, reclassification of Oceanicola flagellatus as Pseudooceanicola flagellatus comb. nov. and emended description of the genus Pseudooceanicola.</title>
        <authorList>
            <person name="Huang M.-M."/>
            <person name="Guo L.-L."/>
            <person name="Wu Y.-H."/>
            <person name="Lai Q.-L."/>
            <person name="Shao Z.-Z."/>
            <person name="Wang C.-S."/>
            <person name="Wu M."/>
            <person name="Xu X.-W."/>
        </authorList>
    </citation>
    <scope>NUCLEOTIDE SEQUENCE [LARGE SCALE GENOMIC DNA]</scope>
    <source>
        <strain evidence="4 5">157</strain>
    </source>
</reference>
<dbReference type="SUPFAM" id="SSF48452">
    <property type="entry name" value="TPR-like"/>
    <property type="match status" value="1"/>
</dbReference>
<dbReference type="InterPro" id="IPR011990">
    <property type="entry name" value="TPR-like_helical_dom_sf"/>
</dbReference>
<organism evidence="4 5">
    <name type="scientific">Pseudooceanicola lipolyticus</name>
    <dbReference type="NCBI Taxonomy" id="2029104"/>
    <lineage>
        <taxon>Bacteria</taxon>
        <taxon>Pseudomonadati</taxon>
        <taxon>Pseudomonadota</taxon>
        <taxon>Alphaproteobacteria</taxon>
        <taxon>Rhodobacterales</taxon>
        <taxon>Paracoccaceae</taxon>
        <taxon>Pseudooceanicola</taxon>
    </lineage>
</organism>
<keyword evidence="1" id="KW-0677">Repeat</keyword>
<evidence type="ECO:0000256" key="1">
    <source>
        <dbReference type="ARBA" id="ARBA00022737"/>
    </source>
</evidence>
<dbReference type="PANTHER" id="PTHR44858:SF1">
    <property type="entry name" value="UDP-N-ACETYLGLUCOSAMINE--PEPTIDE N-ACETYLGLUCOSAMINYLTRANSFERASE SPINDLY-RELATED"/>
    <property type="match status" value="1"/>
</dbReference>
<dbReference type="Gene3D" id="1.25.40.10">
    <property type="entry name" value="Tetratricopeptide repeat domain"/>
    <property type="match status" value="1"/>
</dbReference>
<dbReference type="InterPro" id="IPR050498">
    <property type="entry name" value="Ycf3"/>
</dbReference>
<evidence type="ECO:0000313" key="4">
    <source>
        <dbReference type="EMBL" id="PJE34088.1"/>
    </source>
</evidence>
<evidence type="ECO:0000256" key="3">
    <source>
        <dbReference type="PROSITE-ProRule" id="PRU00339"/>
    </source>
</evidence>